<dbReference type="PANTHER" id="PTHR23292:SF6">
    <property type="entry name" value="FI16602P1-RELATED"/>
    <property type="match status" value="1"/>
</dbReference>
<name>A0ABD0IZX7_9CAEN</name>
<sequence>MSKVGQEPPPPPPEYNAGGSMGPPPPYGGPGTTTVVMAPPAAVPGHVPQYACNIKFRESPALVVCQHCHATVTTSTHYTVGLMTWAACGGIVFFGFWMGCCLIPFCINGCKDVIHTCPNCNREVGRHNRLEF</sequence>
<comment type="similarity">
    <text evidence="4">Belongs to the CDIP1/LITAF family.</text>
</comment>
<keyword evidence="12" id="KW-1185">Reference proteome</keyword>
<dbReference type="GO" id="GO:0031902">
    <property type="term" value="C:late endosome membrane"/>
    <property type="evidence" value="ECO:0007669"/>
    <property type="project" value="UniProtKB-SubCell"/>
</dbReference>
<evidence type="ECO:0000256" key="7">
    <source>
        <dbReference type="ARBA" id="ARBA00023136"/>
    </source>
</evidence>
<accession>A0ABD0IZX7</accession>
<comment type="subcellular location">
    <subcellularLocation>
        <location evidence="2">Endosome membrane</location>
        <topology evidence="2">Peripheral membrane protein</topology>
    </subcellularLocation>
    <subcellularLocation>
        <location evidence="1">Late endosome membrane</location>
    </subcellularLocation>
    <subcellularLocation>
        <location evidence="3">Lysosome membrane</location>
        <topology evidence="3">Peripheral membrane protein</topology>
        <orientation evidence="3">Cytoplasmic side</orientation>
    </subcellularLocation>
</comment>
<evidence type="ECO:0000256" key="9">
    <source>
        <dbReference type="SAM" id="Phobius"/>
    </source>
</evidence>
<dbReference type="InterPro" id="IPR006629">
    <property type="entry name" value="LITAF"/>
</dbReference>
<evidence type="ECO:0000256" key="6">
    <source>
        <dbReference type="ARBA" id="ARBA00022833"/>
    </source>
</evidence>
<keyword evidence="5" id="KW-0479">Metal-binding</keyword>
<evidence type="ECO:0000313" key="12">
    <source>
        <dbReference type="Proteomes" id="UP001519460"/>
    </source>
</evidence>
<evidence type="ECO:0000256" key="8">
    <source>
        <dbReference type="SAM" id="MobiDB-lite"/>
    </source>
</evidence>
<proteinExistence type="inferred from homology"/>
<dbReference type="Pfam" id="PF10601">
    <property type="entry name" value="zf-LITAF-like"/>
    <property type="match status" value="1"/>
</dbReference>
<feature type="domain" description="LITAF" evidence="10">
    <location>
        <begin position="43"/>
        <end position="129"/>
    </location>
</feature>
<keyword evidence="7 9" id="KW-0472">Membrane</keyword>
<evidence type="ECO:0000313" key="11">
    <source>
        <dbReference type="EMBL" id="KAK7443009.1"/>
    </source>
</evidence>
<reference evidence="11 12" key="1">
    <citation type="journal article" date="2023" name="Sci. Data">
        <title>Genome assembly of the Korean intertidal mud-creeper Batillaria attramentaria.</title>
        <authorList>
            <person name="Patra A.K."/>
            <person name="Ho P.T."/>
            <person name="Jun S."/>
            <person name="Lee S.J."/>
            <person name="Kim Y."/>
            <person name="Won Y.J."/>
        </authorList>
    </citation>
    <scope>NUCLEOTIDE SEQUENCE [LARGE SCALE GENOMIC DNA]</scope>
    <source>
        <strain evidence="11">Wonlab-2016</strain>
    </source>
</reference>
<dbReference type="EMBL" id="JACVVK020000824">
    <property type="protein sequence ID" value="KAK7443009.1"/>
    <property type="molecule type" value="Genomic_DNA"/>
</dbReference>
<dbReference type="AlphaFoldDB" id="A0ABD0IZX7"/>
<dbReference type="PROSITE" id="PS51837">
    <property type="entry name" value="LITAF"/>
    <property type="match status" value="1"/>
</dbReference>
<dbReference type="PANTHER" id="PTHR23292">
    <property type="entry name" value="LIPOPOLYSACCHARIDE-INDUCED TUMOR NECROSIS FACTOR-ALPHA FACTOR"/>
    <property type="match status" value="1"/>
</dbReference>
<evidence type="ECO:0000256" key="2">
    <source>
        <dbReference type="ARBA" id="ARBA00004481"/>
    </source>
</evidence>
<keyword evidence="6" id="KW-0862">Zinc</keyword>
<evidence type="ECO:0000256" key="3">
    <source>
        <dbReference type="ARBA" id="ARBA00004630"/>
    </source>
</evidence>
<feature type="region of interest" description="Disordered" evidence="8">
    <location>
        <begin position="1"/>
        <end position="33"/>
    </location>
</feature>
<dbReference type="Proteomes" id="UP001519460">
    <property type="component" value="Unassembled WGS sequence"/>
</dbReference>
<dbReference type="GO" id="GO:0005765">
    <property type="term" value="C:lysosomal membrane"/>
    <property type="evidence" value="ECO:0007669"/>
    <property type="project" value="UniProtKB-SubCell"/>
</dbReference>
<evidence type="ECO:0000259" key="10">
    <source>
        <dbReference type="PROSITE" id="PS51837"/>
    </source>
</evidence>
<evidence type="ECO:0000256" key="4">
    <source>
        <dbReference type="ARBA" id="ARBA00005975"/>
    </source>
</evidence>
<keyword evidence="9" id="KW-1133">Transmembrane helix</keyword>
<protein>
    <recommendedName>
        <fullName evidence="10">LITAF domain-containing protein</fullName>
    </recommendedName>
</protein>
<keyword evidence="9" id="KW-0812">Transmembrane</keyword>
<gene>
    <name evidence="11" type="ORF">BaRGS_00040483</name>
</gene>
<organism evidence="11 12">
    <name type="scientific">Batillaria attramentaria</name>
    <dbReference type="NCBI Taxonomy" id="370345"/>
    <lineage>
        <taxon>Eukaryota</taxon>
        <taxon>Metazoa</taxon>
        <taxon>Spiralia</taxon>
        <taxon>Lophotrochozoa</taxon>
        <taxon>Mollusca</taxon>
        <taxon>Gastropoda</taxon>
        <taxon>Caenogastropoda</taxon>
        <taxon>Sorbeoconcha</taxon>
        <taxon>Cerithioidea</taxon>
        <taxon>Batillariidae</taxon>
        <taxon>Batillaria</taxon>
    </lineage>
</organism>
<dbReference type="InterPro" id="IPR037519">
    <property type="entry name" value="LITAF_fam"/>
</dbReference>
<feature type="transmembrane region" description="Helical" evidence="9">
    <location>
        <begin position="82"/>
        <end position="105"/>
    </location>
</feature>
<dbReference type="GO" id="GO:0046872">
    <property type="term" value="F:metal ion binding"/>
    <property type="evidence" value="ECO:0007669"/>
    <property type="project" value="UniProtKB-KW"/>
</dbReference>
<evidence type="ECO:0000256" key="1">
    <source>
        <dbReference type="ARBA" id="ARBA00004414"/>
    </source>
</evidence>
<evidence type="ECO:0000256" key="5">
    <source>
        <dbReference type="ARBA" id="ARBA00022723"/>
    </source>
</evidence>
<comment type="caution">
    <text evidence="11">The sequence shown here is derived from an EMBL/GenBank/DDBJ whole genome shotgun (WGS) entry which is preliminary data.</text>
</comment>
<dbReference type="SMART" id="SM00714">
    <property type="entry name" value="LITAF"/>
    <property type="match status" value="1"/>
</dbReference>